<evidence type="ECO:0000256" key="1">
    <source>
        <dbReference type="PROSITE-ProRule" id="PRU01240"/>
    </source>
</evidence>
<proteinExistence type="inferred from homology"/>
<dbReference type="EMBL" id="SLWM01000010">
    <property type="protein sequence ID" value="TCO19511.1"/>
    <property type="molecule type" value="Genomic_DNA"/>
</dbReference>
<sequence>MRKQFSASIKGFSASMTPEQAKKMAADSRVAFVQRNQRFTANQDNPPWGLDRTDLPPDQKFEPSATADNVNVHVIDTGI</sequence>
<comment type="caution">
    <text evidence="1">Lacks conserved residue(s) required for the propagation of feature annotation.</text>
</comment>
<dbReference type="PROSITE" id="PS51892">
    <property type="entry name" value="SUBTILASE"/>
    <property type="match status" value="1"/>
</dbReference>
<dbReference type="Gene3D" id="3.30.70.80">
    <property type="entry name" value="Peptidase S8 propeptide/proteinase inhibitor I9"/>
    <property type="match status" value="1"/>
</dbReference>
<name>A0ABY2BGI9_9ACTN</name>
<keyword evidence="4" id="KW-1185">Reference proteome</keyword>
<dbReference type="SUPFAM" id="SSF54897">
    <property type="entry name" value="Protease propeptides/inhibitors"/>
    <property type="match status" value="1"/>
</dbReference>
<organism evidence="3 4">
    <name type="scientific">Kribbella orskensis</name>
    <dbReference type="NCBI Taxonomy" id="2512216"/>
    <lineage>
        <taxon>Bacteria</taxon>
        <taxon>Bacillati</taxon>
        <taxon>Actinomycetota</taxon>
        <taxon>Actinomycetes</taxon>
        <taxon>Propionibacteriales</taxon>
        <taxon>Kribbellaceae</taxon>
        <taxon>Kribbella</taxon>
    </lineage>
</organism>
<protein>
    <submittedName>
        <fullName evidence="3">Peptidase inhibitor I9</fullName>
    </submittedName>
</protein>
<dbReference type="Proteomes" id="UP000295818">
    <property type="component" value="Unassembled WGS sequence"/>
</dbReference>
<comment type="caution">
    <text evidence="3">The sequence shown here is derived from an EMBL/GenBank/DDBJ whole genome shotgun (WGS) entry which is preliminary data.</text>
</comment>
<dbReference type="RefSeq" id="WP_241998751.1">
    <property type="nucleotide sequence ID" value="NZ_SLWM01000010.1"/>
</dbReference>
<feature type="domain" description="Inhibitor I9" evidence="2">
    <location>
        <begin position="3"/>
        <end position="39"/>
    </location>
</feature>
<dbReference type="InterPro" id="IPR037045">
    <property type="entry name" value="S8pro/Inhibitor_I9_sf"/>
</dbReference>
<evidence type="ECO:0000313" key="3">
    <source>
        <dbReference type="EMBL" id="TCO19511.1"/>
    </source>
</evidence>
<accession>A0ABY2BGI9</accession>
<dbReference type="InterPro" id="IPR010259">
    <property type="entry name" value="S8pro/Inhibitor_I9"/>
</dbReference>
<comment type="similarity">
    <text evidence="1">Belongs to the peptidase S8 family.</text>
</comment>
<reference evidence="3 4" key="1">
    <citation type="journal article" date="2015" name="Stand. Genomic Sci.">
        <title>Genomic Encyclopedia of Bacterial and Archaeal Type Strains, Phase III: the genomes of soil and plant-associated and newly described type strains.</title>
        <authorList>
            <person name="Whitman W.B."/>
            <person name="Woyke T."/>
            <person name="Klenk H.P."/>
            <person name="Zhou Y."/>
            <person name="Lilburn T.G."/>
            <person name="Beck B.J."/>
            <person name="De Vos P."/>
            <person name="Vandamme P."/>
            <person name="Eisen J.A."/>
            <person name="Garrity G."/>
            <person name="Hugenholtz P."/>
            <person name="Kyrpides N.C."/>
        </authorList>
    </citation>
    <scope>NUCLEOTIDE SEQUENCE [LARGE SCALE GENOMIC DNA]</scope>
    <source>
        <strain evidence="3 4">VKM Ac-2538</strain>
    </source>
</reference>
<gene>
    <name evidence="3" type="ORF">EV644_110159</name>
</gene>
<evidence type="ECO:0000313" key="4">
    <source>
        <dbReference type="Proteomes" id="UP000295818"/>
    </source>
</evidence>
<evidence type="ECO:0000259" key="2">
    <source>
        <dbReference type="Pfam" id="PF05922"/>
    </source>
</evidence>
<dbReference type="Pfam" id="PF05922">
    <property type="entry name" value="Inhibitor_I9"/>
    <property type="match status" value="1"/>
</dbReference>